<evidence type="ECO:0000313" key="6">
    <source>
        <dbReference type="Proteomes" id="UP000016922"/>
    </source>
</evidence>
<dbReference type="EMBL" id="KE145353">
    <property type="protein sequence ID" value="EPE36456.1"/>
    <property type="molecule type" value="Genomic_DNA"/>
</dbReference>
<dbReference type="eggNOG" id="KOG0108">
    <property type="taxonomic scope" value="Eukaryota"/>
</dbReference>
<dbReference type="InterPro" id="IPR000504">
    <property type="entry name" value="RRM_dom"/>
</dbReference>
<dbReference type="KEGG" id="glz:GLAREA_05794"/>
<dbReference type="RefSeq" id="XP_008077274.1">
    <property type="nucleotide sequence ID" value="XM_008079083.1"/>
</dbReference>
<dbReference type="InterPro" id="IPR035979">
    <property type="entry name" value="RBD_domain_sf"/>
</dbReference>
<dbReference type="PROSITE" id="PS50102">
    <property type="entry name" value="RRM"/>
    <property type="match status" value="2"/>
</dbReference>
<evidence type="ECO:0000256" key="1">
    <source>
        <dbReference type="ARBA" id="ARBA00022884"/>
    </source>
</evidence>
<dbReference type="GO" id="GO:0003723">
    <property type="term" value="F:RNA binding"/>
    <property type="evidence" value="ECO:0007669"/>
    <property type="project" value="UniProtKB-UniRule"/>
</dbReference>
<feature type="domain" description="RRM" evidence="4">
    <location>
        <begin position="115"/>
        <end position="194"/>
    </location>
</feature>
<dbReference type="CDD" id="cd00590">
    <property type="entry name" value="RRM_SF"/>
    <property type="match status" value="2"/>
</dbReference>
<evidence type="ECO:0000256" key="3">
    <source>
        <dbReference type="SAM" id="MobiDB-lite"/>
    </source>
</evidence>
<evidence type="ECO:0000256" key="2">
    <source>
        <dbReference type="PROSITE-ProRule" id="PRU00176"/>
    </source>
</evidence>
<protein>
    <submittedName>
        <fullName evidence="5">RNA-binding, RBD</fullName>
    </submittedName>
</protein>
<keyword evidence="1 2" id="KW-0694">RNA-binding</keyword>
<dbReference type="GeneID" id="19464848"/>
<feature type="region of interest" description="Disordered" evidence="3">
    <location>
        <begin position="31"/>
        <end position="95"/>
    </location>
</feature>
<reference evidence="5 6" key="1">
    <citation type="journal article" date="2013" name="BMC Genomics">
        <title>Genomics-driven discovery of the pneumocandin biosynthetic gene cluster in the fungus Glarea lozoyensis.</title>
        <authorList>
            <person name="Chen L."/>
            <person name="Yue Q."/>
            <person name="Zhang X."/>
            <person name="Xiang M."/>
            <person name="Wang C."/>
            <person name="Li S."/>
            <person name="Che Y."/>
            <person name="Ortiz-Lopez F.J."/>
            <person name="Bills G.F."/>
            <person name="Liu X."/>
            <person name="An Z."/>
        </authorList>
    </citation>
    <scope>NUCLEOTIDE SEQUENCE [LARGE SCALE GENOMIC DNA]</scope>
    <source>
        <strain evidence="6">ATCC 20868 / MF5171</strain>
    </source>
</reference>
<dbReference type="STRING" id="1116229.S3DWX7"/>
<accession>S3DWX7</accession>
<sequence>MNSANWRTKKEVPEGTQECKDISRYKTVYQTLRKDSKDGHTRSTRATQWRQSGEQDEQPTPRGVGWGAIPQYPGRKSSYPGDRAPSSRRFSAPTVRPAVPVTRDPLADRCIEEGRRIYMGNMPYDATLEDIHTLIVDVAHALQDISMSVDPMTGKNPSYCFIDFVTEADAHRAIQQYNGVEFLDRQLRVKPAVKQGSGTRRYHIGDGSIGQFNCSEDTGLFVGNKDSSPYAFNHWRRMDSRLDVEQLNNSAQEECRRLYVGGPPRFPNQATTNQQIIELFEGYDLQIVSKLISPHESVNQHLGNHYYCFVDLGSKEDAEKAVAALDGIEKWNWNIIVRHSSGRSGKIRERQRVYLDGLPYVDTEEEKVHLISEIEQLLGPYGSPRVVAGSLPTLGKTAKLVHQIGVIVSLNLKPQQRRMRQFEHCRAQGTWVGLLR</sequence>
<dbReference type="Gene3D" id="3.30.70.330">
    <property type="match status" value="2"/>
</dbReference>
<dbReference type="HOGENOM" id="CLU_051371_0_0_1"/>
<evidence type="ECO:0000313" key="5">
    <source>
        <dbReference type="EMBL" id="EPE36456.1"/>
    </source>
</evidence>
<keyword evidence="6" id="KW-1185">Reference proteome</keyword>
<organism evidence="5 6">
    <name type="scientific">Glarea lozoyensis (strain ATCC 20868 / MF5171)</name>
    <dbReference type="NCBI Taxonomy" id="1116229"/>
    <lineage>
        <taxon>Eukaryota</taxon>
        <taxon>Fungi</taxon>
        <taxon>Dikarya</taxon>
        <taxon>Ascomycota</taxon>
        <taxon>Pezizomycotina</taxon>
        <taxon>Leotiomycetes</taxon>
        <taxon>Helotiales</taxon>
        <taxon>Helotiaceae</taxon>
        <taxon>Glarea</taxon>
    </lineage>
</organism>
<feature type="compositionally biased region" description="Basic and acidic residues" evidence="3">
    <location>
        <begin position="32"/>
        <end position="41"/>
    </location>
</feature>
<dbReference type="InterPro" id="IPR012677">
    <property type="entry name" value="Nucleotide-bd_a/b_plait_sf"/>
</dbReference>
<dbReference type="Proteomes" id="UP000016922">
    <property type="component" value="Unassembled WGS sequence"/>
</dbReference>
<dbReference type="AlphaFoldDB" id="S3DWX7"/>
<proteinExistence type="predicted"/>
<dbReference type="PANTHER" id="PTHR21245">
    <property type="entry name" value="HETEROGENEOUS NUCLEAR RIBONUCLEOPROTEIN"/>
    <property type="match status" value="1"/>
</dbReference>
<dbReference type="SUPFAM" id="SSF54928">
    <property type="entry name" value="RNA-binding domain, RBD"/>
    <property type="match status" value="2"/>
</dbReference>
<dbReference type="OrthoDB" id="272703at2759"/>
<dbReference type="Pfam" id="PF00076">
    <property type="entry name" value="RRM_1"/>
    <property type="match status" value="1"/>
</dbReference>
<name>S3DWX7_GLAL2</name>
<dbReference type="SMART" id="SM00360">
    <property type="entry name" value="RRM"/>
    <property type="match status" value="2"/>
</dbReference>
<gene>
    <name evidence="5" type="ORF">GLAREA_05794</name>
</gene>
<feature type="domain" description="RRM" evidence="4">
    <location>
        <begin position="256"/>
        <end position="352"/>
    </location>
</feature>
<evidence type="ECO:0000259" key="4">
    <source>
        <dbReference type="PROSITE" id="PS50102"/>
    </source>
</evidence>